<keyword evidence="2" id="KW-0964">Secreted</keyword>
<feature type="region of interest" description="Disordered" evidence="6">
    <location>
        <begin position="220"/>
        <end position="243"/>
    </location>
</feature>
<keyword evidence="3" id="KW-0732">Signal</keyword>
<keyword evidence="4" id="KW-0677">Repeat</keyword>
<name>A0A179CQR7_9LACO</name>
<keyword evidence="5" id="KW-0572">Peptidoglycan-anchor</keyword>
<evidence type="ECO:0000256" key="2">
    <source>
        <dbReference type="ARBA" id="ARBA00022525"/>
    </source>
</evidence>
<dbReference type="Pfam" id="PF17966">
    <property type="entry name" value="Muc_B2"/>
    <property type="match status" value="19"/>
</dbReference>
<dbReference type="Pfam" id="PF00746">
    <property type="entry name" value="Gram_pos_anchor"/>
    <property type="match status" value="1"/>
</dbReference>
<dbReference type="RefSeq" id="WP_064225349.1">
    <property type="nucleotide sequence ID" value="NZ_LVKI01000043.1"/>
</dbReference>
<dbReference type="InterPro" id="IPR022263">
    <property type="entry name" value="KxYKxGKxW"/>
</dbReference>
<sequence length="3974" mass="426266">MKSKSYIGNRYNRVKLYKKGKFWVASSITFLSLGIGAGVSTVHAANISSSSRNEEVEEVSSSSASKINARSFSSIHMQPQSVASSVIEASASQKSSSISSSCESQSQTDSSVSSSVQSSSSISSASSTSKQSSAVKSSSSKQASSSSEEASSVHSSSVQGSSSSVGASKESAEHSSSASTASSMGKIAGVTADKALASDLTNKEDSVLGANAGTKLVQSTPVIANRKNDEEDQANDNATSLKESAKVENLSKLRSLNSMLDSSADDYTYGDWTFYFMSTNGKIIHSPIGMSNLYGNQVRENIKPIIQTIENEGYQYMYDWPITISSDDGNGNGEFIGYYTLFFKPIPRKQGQPVTVKYVTNSGKTLGTGTADYTSPSGDTDTTPYIGDTYSTSAETFKGYHLVKNPSNATGTVTSSAQTVTYTYAPDTQKVTINYIDPSEGTIVDSDTVTVSYGTNTDYNAQQYVNENMPGYEISGSDLPSNGVLSYGSATSYSVYLNHKIDTTTQTSTYTQTIKYQYANGSQAEPTKTTTVTFTRTVKTDEVTGVQTVGNWTTSDSTSLPAVTSPTIAGYTPSQVTVPAVTATPGGSDNQTVTYNPNQESMTITYYDADEGKVLSTKVLQGGYGTKPDYDYQSVIAQYEKEGYKVERSTIPSTGLVFTNSDSQSYEVDLTHTSTVLPPDSPNLTKTIKNTIKYIYADGSQAAQSVVQTITYTRTATKDNVTGAISYSNWKTTTNPAEFPSVKSPTIAGYTPSKAESGVVPISSDSADSTETIIYTKNGGTQTPQSDTKTTVTETVYFVDENGNQLKDPYTATITFTRTKNSNGTYTAWQPVGGKVDFPAVDAPEIAGYTPNESQVPMITNVSATTANISKTIVYTPIQGTVVFNYYDETDGGKLVYTTTQSGDHGTTIPNDVQKYIAGFEDNGYVLDKAKSDVPSGTTIEFNESTQTFNIYFTHGTTTTTQTSTVTQTINYQYSNGKQAATPHTATITFTRTATRDNVTNQYTYGQWTSSTNEFPAVTSPTITGYTASVSVVPAVTDVEEGDTIAPTTVIYTPIQESVTVKYVDDTTGQLITSVTLKGNYGSTSDYSTKNAISQLESKGYVLVKDGFPSTGITFGKSASTYTVDFTEGITDSTQTETVKQKINYVDQNGNQIADPHETTITFTRPTEKNNVTGVVTNGAWTPASSVFPQVASPKITGYTPSATESTAVTVNPDNPEDNTQTITYTPNKETAIVQYYDETTGKVLSSVTLTGNYGTQSSYNPAPTLMKYIQQGYQLVSDNLPVGGIDFNYDGTTPTYKIVLKHATRTDSVSSNPDNLPTDNLQKTVSETINYVYGKDAGSLAGTKAADSVTKTVTFTRTATVDQVTHQVISYGAWTPTTGQYPAVTSPTITGYTPDQATVAAQSNITPSSTNSTVTVTYNPNQEKFTVKFVDQTENNKVLDTVTETGAYDTKSSYSPESEIESYEKQGYLLVSNGYPTDGYTFNQDGADPTFTIVLKHNITQDTTTNNPDNVAGLSSTVDQTINYVYGSNTGKAGQTAAPTKTTTVTFTRSASYDHVTKQVTYGAWTPASGSFPAVTSPTIAGYTPSAASSTAVTVAPGASNNTQTITYNANDESAKIEYIDQTDNNSIIKTDTVNGVFGQTVSYDSADEIKALEAKGYQLVSNGVKNNQITFTNGSNQVYQIVLKHGTTTETPSSNPDNLDLTKTVSRTINYQYQNGSQAANPVTNSVTFTRTATKDNVTGKVTYTAWTSTGNAEYPAVTSPAITGYTASQTQVAASPVAATDSNSTVTVTYTPNQEKATVTFIDDTTGKTLSTETLTGAYNTDSNYDPQATIDSYEKQGYQLVSDDYPTNGAVFGKAGVVQNYQVHLKEATETFTPSNSDGLDLKHTVTQTIHYVYSNGKQAAPDATASITFNRTATKDEVTGAITYTPWTVASSSDDFPAVKSPTITGYTPSATASTAVDNVTESTPDNVQTITYTPNKETATVKYVDQTTGKTLQTVTVNGVYDGTTAYDPTSVIQGYEKQGYVLVNNGVPANGITFSQDGVTPTYTVTLKHGTTTYTSTNNPAGLDLSNTVTHTVHYVYSTGGQAQPDNTQKITFTRTATKDNVTGTITYSNWGPASGTFSSVTTPTIAGYTPSATSSTAVSGVTATSANSSQTITYTPNEETATVTYVDDTTNQTIKTVTLTGAFGSTSDYSTASEISTLEKAGYQLVSNNYPNGGVKFDENGEVQHFTVHLKHTYTTETPTNNPDGLDLSNTVTQTIKYVYNTGKQAAPTKTTSITFTRTATKDNVTGKIVGYTNWTTTGSNSFPSVVSPTITGYTPNPTATTAVDNLTGTSANNVQTVTYSPNQEKATVTFVDETTGKTLQTVTLTGAYGTTDSYNPQSVIQQYEAQGYEVSSDNYPSNGVNFDEDGKAQNFTIGLTHKTTQSTQAKTVTQTINYVYSNGKQAAPTKKTSITFTRTATKDQVTGAITYTSWTSGKTSFPAVDSPAITGYTPDKKVVSAVTGVNVNTPADNVTVTYTPNQETASVQYIDDTTGQVIKTVSLSGAYNSKSDYDPDSQIQSYEKQGYKLVSNDYPANGAIFGEDGKQQVYQIHLTETTTQYTPSNNPEKLDLTDTVTHTVKYQYQDGITAADSKTASVTFTRDATKNNVTGVITYTPWTPAISNFPQEVSPTITGYTPSVAQTAAIAVKPGDQNSTQTVVYTPNQEKITVTYIDQTTGKTLQVVTLTGAYNTKANYDPQQQIQDYENQGYQLVDNSYPQGGATFSQDGTVMNYNIYLKHKDDNNPTGLDLNHTVTETIKYVYSNGKEAAPSKTVTLTFHRDATKDDVTGKVTYGAWTPVDGTNFPAVDSPAITGYTPSQSVVNAINNVSEATPDYTTTVTYTPNQEKATVTYIDDTTGKTITVANLTGAYDTTSSYSPATTIKQLEGEGYEVVSDDYPQGGVVFDQDGKVQSFTIHLKHKTTTETATNNPDHLDLSHTITQTIKYQYADGTTASQPHTAQITYTRTATKDDVTGKVTYSDWTAASNDFPAVDSPTITGYTPSQSVVGPVQVTPTSADQTTVVTYTADQETATVTYIDDTTGKVLNKQTLTGAYGSKANYDIQGQIKNFENHGYQLVSDDYPANGEVFNNPGHVNKYVVHLKHKVTSDSTTSNPDNVADLTKTVSETITYTYADGKPAAQSVTNKVTFTRTATKDQVTGKVTYGAWTPAGNDDFPAVASPTITGYTPSVAQVGAVNNVAANASNIVKNVVYTPNEEKATVTFVDATTGKTISVTDLTGPFGSTSDYSPAATIKQLENQGYEVVSDNYPQGGVVFNQDGTVKNYTITLKHKVETLTPDNDPMGLTLSHKITRTIKYQFANGDQAAPSKIETITFGRTATVDEVTHQVTYSPWKVEGADDFAPVASPKVRDYTPNIQTVGAVDNVAENHPNITQTVTYDLDKEKATVSYVDITTGKVLSTDDLTGDFGTASDYDPQAVIDKYESKGYQFVKSDYPANGKVFGQNGVVQHYIIQLKEKTTNYTPDNNPKKLDLTKTVTRTINYVDANGKQMAPSVTQTITFTRNATVNEVTGQVTYTDWQPSGNDDYNAVESPAVKGYTPSTTQVGAVDDVPATATNTVTNVVYTANKENATVTYVDETTGKVLSTATLTGPYDSTSSYDPQAVIDKYESEGYQLVSNDYPTNGQIFGEDGVTQHFTIKFTEKTSNYTPENNPKKLDLTKTVTRTINYVDANGKQLAPSVTQTITFTRSATVNEVTGQVTYTDWQPSGSDSYNAVESPTVKGYTPTQKTVEAENNVSVNSTDQVVNVVYTADKPATPEHKPSEPDKKPVTPEHKPSEPDKQPVTPEHKPSEPAKKLQTSVEKPTEHVQPSKEPVQTAKPAAGQSLKVETVKKAVLTKQAASANEGTVRVAKQSTAIEKQMPNNSAAQPNESKNTLPQTGEDSANHSLFGELLLALSGLLGFFGIGKRKKDKEE</sequence>
<dbReference type="Gene3D" id="2.60.40.4300">
    <property type="match status" value="19"/>
</dbReference>
<dbReference type="NCBIfam" id="TIGR03715">
    <property type="entry name" value="KxYKxGKxW"/>
    <property type="match status" value="1"/>
</dbReference>
<gene>
    <name evidence="8" type="ORF">A3O14_07070</name>
</gene>
<dbReference type="Gene3D" id="3.10.20.470">
    <property type="match status" value="17"/>
</dbReference>
<comment type="caution">
    <text evidence="8">The sequence shown here is derived from an EMBL/GenBank/DDBJ whole genome shotgun (WGS) entry which is preliminary data.</text>
</comment>
<dbReference type="Gene3D" id="3.10.20.320">
    <property type="entry name" value="Putative peptidoglycan bound protein (lpxtg motif)"/>
    <property type="match status" value="1"/>
</dbReference>
<dbReference type="InterPro" id="IPR009459">
    <property type="entry name" value="MucBP_dom"/>
</dbReference>
<feature type="compositionally biased region" description="Polar residues" evidence="6">
    <location>
        <begin position="3764"/>
        <end position="3777"/>
    </location>
</feature>
<evidence type="ECO:0000259" key="7">
    <source>
        <dbReference type="PROSITE" id="PS50847"/>
    </source>
</evidence>
<evidence type="ECO:0000256" key="1">
    <source>
        <dbReference type="ARBA" id="ARBA00022512"/>
    </source>
</evidence>
<organism evidence="8 9">
    <name type="scientific">Ligilactobacillus aviarius</name>
    <dbReference type="NCBI Taxonomy" id="1606"/>
    <lineage>
        <taxon>Bacteria</taxon>
        <taxon>Bacillati</taxon>
        <taxon>Bacillota</taxon>
        <taxon>Bacilli</taxon>
        <taxon>Lactobacillales</taxon>
        <taxon>Lactobacillaceae</taxon>
        <taxon>Ligilactobacillus</taxon>
    </lineage>
</organism>
<dbReference type="Proteomes" id="UP000078520">
    <property type="component" value="Unassembled WGS sequence"/>
</dbReference>
<evidence type="ECO:0000256" key="5">
    <source>
        <dbReference type="ARBA" id="ARBA00023088"/>
    </source>
</evidence>
<feature type="region of interest" description="Disordered" evidence="6">
    <location>
        <begin position="3764"/>
        <end position="3787"/>
    </location>
</feature>
<feature type="compositionally biased region" description="Polar residues" evidence="6">
    <location>
        <begin position="3912"/>
        <end position="3944"/>
    </location>
</feature>
<dbReference type="PROSITE" id="PS50847">
    <property type="entry name" value="GRAM_POS_ANCHORING"/>
    <property type="match status" value="1"/>
</dbReference>
<dbReference type="InterPro" id="IPR041495">
    <property type="entry name" value="Mub_B2"/>
</dbReference>
<accession>A0A179CQR7</accession>
<evidence type="ECO:0000256" key="4">
    <source>
        <dbReference type="ARBA" id="ARBA00022737"/>
    </source>
</evidence>
<dbReference type="Pfam" id="PF17965">
    <property type="entry name" value="MucBP_2"/>
    <property type="match status" value="17"/>
</dbReference>
<evidence type="ECO:0000313" key="8">
    <source>
        <dbReference type="EMBL" id="OAQ07054.1"/>
    </source>
</evidence>
<dbReference type="InterPro" id="IPR041558">
    <property type="entry name" value="MucBP_2"/>
</dbReference>
<dbReference type="EMBL" id="LVKI01000043">
    <property type="protein sequence ID" value="OAQ07054.1"/>
    <property type="molecule type" value="Genomic_DNA"/>
</dbReference>
<dbReference type="NCBIfam" id="TIGR01167">
    <property type="entry name" value="LPXTG_anchor"/>
    <property type="match status" value="1"/>
</dbReference>
<feature type="region of interest" description="Disordered" evidence="6">
    <location>
        <begin position="3900"/>
        <end position="3944"/>
    </location>
</feature>
<evidence type="ECO:0000256" key="3">
    <source>
        <dbReference type="ARBA" id="ARBA00022729"/>
    </source>
</evidence>
<dbReference type="Pfam" id="PF06458">
    <property type="entry name" value="MucBP"/>
    <property type="match status" value="2"/>
</dbReference>
<feature type="domain" description="Gram-positive cocci surface proteins LPxTG" evidence="7">
    <location>
        <begin position="3936"/>
        <end position="3974"/>
    </location>
</feature>
<evidence type="ECO:0000256" key="6">
    <source>
        <dbReference type="SAM" id="MobiDB-lite"/>
    </source>
</evidence>
<reference evidence="9" key="1">
    <citation type="submission" date="2016-03" db="EMBL/GenBank/DDBJ databases">
        <authorList>
            <person name="Johnson T.J."/>
            <person name="Youmans B."/>
            <person name="Case K."/>
            <person name="Noll S."/>
        </authorList>
    </citation>
    <scope>NUCLEOTIDE SEQUENCE [LARGE SCALE GENOMIC DNA]</scope>
    <source>
        <strain evidence="9">UMNLAv8</strain>
    </source>
</reference>
<keyword evidence="1" id="KW-0134">Cell wall</keyword>
<evidence type="ECO:0000313" key="9">
    <source>
        <dbReference type="Proteomes" id="UP000078520"/>
    </source>
</evidence>
<protein>
    <recommendedName>
        <fullName evidence="7">Gram-positive cocci surface proteins LPxTG domain-containing protein</fullName>
    </recommendedName>
</protein>
<feature type="compositionally biased region" description="Basic and acidic residues" evidence="6">
    <location>
        <begin position="3816"/>
        <end position="3855"/>
    </location>
</feature>
<dbReference type="Pfam" id="PF19258">
    <property type="entry name" value="KxYKxGKxW_sig"/>
    <property type="match status" value="1"/>
</dbReference>
<feature type="region of interest" description="Disordered" evidence="6">
    <location>
        <begin position="3814"/>
        <end position="3888"/>
    </location>
</feature>
<dbReference type="OrthoDB" id="2282350at2"/>
<proteinExistence type="predicted"/>
<dbReference type="InterPro" id="IPR019931">
    <property type="entry name" value="LPXTG_anchor"/>
</dbReference>
<feature type="region of interest" description="Disordered" evidence="6">
    <location>
        <begin position="97"/>
        <end position="183"/>
    </location>
</feature>